<proteinExistence type="predicted"/>
<comment type="caution">
    <text evidence="1">The sequence shown here is derived from an EMBL/GenBank/DDBJ whole genome shotgun (WGS) entry which is preliminary data.</text>
</comment>
<accession>A0A699S3Z0</accession>
<name>A0A699S3Z0_TANCI</name>
<organism evidence="1">
    <name type="scientific">Tanacetum cinerariifolium</name>
    <name type="common">Dalmatian daisy</name>
    <name type="synonym">Chrysanthemum cinerariifolium</name>
    <dbReference type="NCBI Taxonomy" id="118510"/>
    <lineage>
        <taxon>Eukaryota</taxon>
        <taxon>Viridiplantae</taxon>
        <taxon>Streptophyta</taxon>
        <taxon>Embryophyta</taxon>
        <taxon>Tracheophyta</taxon>
        <taxon>Spermatophyta</taxon>
        <taxon>Magnoliopsida</taxon>
        <taxon>eudicotyledons</taxon>
        <taxon>Gunneridae</taxon>
        <taxon>Pentapetalae</taxon>
        <taxon>asterids</taxon>
        <taxon>campanulids</taxon>
        <taxon>Asterales</taxon>
        <taxon>Asteraceae</taxon>
        <taxon>Asteroideae</taxon>
        <taxon>Anthemideae</taxon>
        <taxon>Anthemidinae</taxon>
        <taxon>Tanacetum</taxon>
    </lineage>
</organism>
<evidence type="ECO:0000313" key="1">
    <source>
        <dbReference type="EMBL" id="GFC92196.1"/>
    </source>
</evidence>
<sequence>MQVEVSLGSESSFYTKSGMRFMLAPRSANAMHSSIPGNSQGIRNLMGSPSFLGNLFWITAEQCSFIEVLAISLSFSLFPTRAFKVEANLGMSIKAPVKLMSSFIITPRRVRN</sequence>
<dbReference type="AlphaFoldDB" id="A0A699S3Z0"/>
<gene>
    <name evidence="1" type="ORF">Tci_864166</name>
</gene>
<reference evidence="1" key="1">
    <citation type="journal article" date="2019" name="Sci. Rep.">
        <title>Draft genome of Tanacetum cinerariifolium, the natural source of mosquito coil.</title>
        <authorList>
            <person name="Yamashiro T."/>
            <person name="Shiraishi A."/>
            <person name="Satake H."/>
            <person name="Nakayama K."/>
        </authorList>
    </citation>
    <scope>NUCLEOTIDE SEQUENCE</scope>
</reference>
<dbReference type="EMBL" id="BKCJ011136281">
    <property type="protein sequence ID" value="GFC92196.1"/>
    <property type="molecule type" value="Genomic_DNA"/>
</dbReference>
<protein>
    <submittedName>
        <fullName evidence="1">Uncharacterized protein</fullName>
    </submittedName>
</protein>